<sequence>MKKFSVIALAMTATLALGACSTEDEPDEPTAVEQTSEDTGGDNAGATSDDMAAETGDAASQTGDASSQTGDAASYSDPACQEFFTEGGTLADRAEAARAALDAGTVTDSVAVSEVTTLKSRIAATAEAAPDDISALLTEVNAPFAEVVDAKNAGGVDPESGEITLPEIDTQASADAQAELETACAG</sequence>
<keyword evidence="2" id="KW-0732">Signal</keyword>
<evidence type="ECO:0000256" key="1">
    <source>
        <dbReference type="SAM" id="MobiDB-lite"/>
    </source>
</evidence>
<organism evidence="3 4">
    <name type="scientific">Ornithinimicrobium cryptoxanthini</name>
    <dbReference type="NCBI Taxonomy" id="2934161"/>
    <lineage>
        <taxon>Bacteria</taxon>
        <taxon>Bacillati</taxon>
        <taxon>Actinomycetota</taxon>
        <taxon>Actinomycetes</taxon>
        <taxon>Micrococcales</taxon>
        <taxon>Ornithinimicrobiaceae</taxon>
        <taxon>Ornithinimicrobium</taxon>
    </lineage>
</organism>
<evidence type="ECO:0000313" key="4">
    <source>
        <dbReference type="Proteomes" id="UP001056535"/>
    </source>
</evidence>
<feature type="signal peptide" evidence="2">
    <location>
        <begin position="1"/>
        <end position="18"/>
    </location>
</feature>
<dbReference type="Proteomes" id="UP001056535">
    <property type="component" value="Chromosome"/>
</dbReference>
<feature type="compositionally biased region" description="Acidic residues" evidence="1">
    <location>
        <begin position="22"/>
        <end position="40"/>
    </location>
</feature>
<reference evidence="3" key="1">
    <citation type="submission" date="2022-06" db="EMBL/GenBank/DDBJ databases">
        <title>Ornithinimicrobium JY.X270.</title>
        <authorList>
            <person name="Huang Y."/>
        </authorList>
    </citation>
    <scope>NUCLEOTIDE SEQUENCE</scope>
    <source>
        <strain evidence="3">JY.X270</strain>
    </source>
</reference>
<gene>
    <name evidence="3" type="ORF">NF557_00900</name>
</gene>
<evidence type="ECO:0000256" key="2">
    <source>
        <dbReference type="SAM" id="SignalP"/>
    </source>
</evidence>
<dbReference type="PROSITE" id="PS51257">
    <property type="entry name" value="PROKAR_LIPOPROTEIN"/>
    <property type="match status" value="1"/>
</dbReference>
<evidence type="ECO:0008006" key="5">
    <source>
        <dbReference type="Google" id="ProtNLM"/>
    </source>
</evidence>
<proteinExistence type="predicted"/>
<feature type="region of interest" description="Disordered" evidence="1">
    <location>
        <begin position="18"/>
        <end position="78"/>
    </location>
</feature>
<name>A0ABY4YIA7_9MICO</name>
<keyword evidence="4" id="KW-1185">Reference proteome</keyword>
<accession>A0ABY4YIA7</accession>
<feature type="compositionally biased region" description="Polar residues" evidence="1">
    <location>
        <begin position="58"/>
        <end position="71"/>
    </location>
</feature>
<dbReference type="RefSeq" id="WP_252621229.1">
    <property type="nucleotide sequence ID" value="NZ_CP099490.1"/>
</dbReference>
<protein>
    <recommendedName>
        <fullName evidence="5">Secreted protein</fullName>
    </recommendedName>
</protein>
<evidence type="ECO:0000313" key="3">
    <source>
        <dbReference type="EMBL" id="USQ76525.1"/>
    </source>
</evidence>
<feature type="chain" id="PRO_5047272653" description="Secreted protein" evidence="2">
    <location>
        <begin position="19"/>
        <end position="186"/>
    </location>
</feature>
<dbReference type="EMBL" id="CP099490">
    <property type="protein sequence ID" value="USQ76525.1"/>
    <property type="molecule type" value="Genomic_DNA"/>
</dbReference>